<protein>
    <submittedName>
        <fullName evidence="7">RING finger protein</fullName>
    </submittedName>
</protein>
<keyword evidence="2 4" id="KW-0863">Zinc-finger</keyword>
<feature type="compositionally biased region" description="Basic and acidic residues" evidence="5">
    <location>
        <begin position="363"/>
        <end position="372"/>
    </location>
</feature>
<dbReference type="InterPro" id="IPR017907">
    <property type="entry name" value="Znf_RING_CS"/>
</dbReference>
<dbReference type="Gene3D" id="3.30.40.10">
    <property type="entry name" value="Zinc/RING finger domain, C3HC4 (zinc finger)"/>
    <property type="match status" value="1"/>
</dbReference>
<accession>A0A5N5D580</accession>
<keyword evidence="8" id="KW-1185">Reference proteome</keyword>
<evidence type="ECO:0000256" key="3">
    <source>
        <dbReference type="ARBA" id="ARBA00022833"/>
    </source>
</evidence>
<gene>
    <name evidence="7" type="primary">RNF151</name>
    <name evidence="7" type="ORF">DBV05_g8415</name>
</gene>
<evidence type="ECO:0000256" key="5">
    <source>
        <dbReference type="SAM" id="MobiDB-lite"/>
    </source>
</evidence>
<dbReference type="InterPro" id="IPR018957">
    <property type="entry name" value="Znf_C3HC4_RING-type"/>
</dbReference>
<name>A0A5N5D580_9PEZI</name>
<dbReference type="SUPFAM" id="SSF57850">
    <property type="entry name" value="RING/U-box"/>
    <property type="match status" value="1"/>
</dbReference>
<dbReference type="InterPro" id="IPR001841">
    <property type="entry name" value="Znf_RING"/>
</dbReference>
<feature type="region of interest" description="Disordered" evidence="5">
    <location>
        <begin position="223"/>
        <end position="431"/>
    </location>
</feature>
<feature type="region of interest" description="Disordered" evidence="5">
    <location>
        <begin position="143"/>
        <end position="176"/>
    </location>
</feature>
<dbReference type="Pfam" id="PF00097">
    <property type="entry name" value="zf-C3HC4"/>
    <property type="match status" value="1"/>
</dbReference>
<sequence>MPPTTRSQAQRRRESEDHDMDDPPATPPSTPSSTPSDESNDDSSEERYREYTPDNMSDDREASPTRALVIERLLEPGVPPKEKPCAICKDDFPEPTADCPYPAVRLPCNHYFCKECITHWLMDPWFDTCPCCRHVVIKYEPGTGLPESEDGEDENDPQQENTAPPPAPNTALALPPDGPERIAALERELFIRNEEIRLYNNAIRQAQQAPASRAPLRDITDAREFRERPNNNEENRLLPVQRIPLGDLTNGSPTRNNPFQDAPRDAQRHQAIRDAERARANRANRVNRVSLFQEHRNGGGPIRGRHPLQDVTNASSPTQRSSPGFPGFDDIQPQQRGRPPVQAIRPIRPSTPTRSRLNRSRSPSRDLTDPRSYRSRRAPIQLPQLRLPPGQLRSLTPSDNGRGNGGRRSSNRSAASSSVYTLAPSEPLSTGSTVFTLAPEFPAAPQAVPPGDVGANDDVHDTMIRSDARPSYFDALIPDRFARRRGELPNPEDPGFNSDSDSDSDSDAETAGRRTPRAQPAGSNVRRLLWSSRTSPSNPPQRSVSPSPMPNLAPNLNATWTPLQGQTLTARISVARIRDQRQLLLNAIRFGGRGQAEEAFRAMVRVAEQQYDDGTVVAVAPLFRALEQAGRDELVALARGQESGVASRMNSPLRRRRIYGGGDGQQGQGQQVLRPEIVDAVRRLARRVVNLLRG</sequence>
<evidence type="ECO:0000256" key="1">
    <source>
        <dbReference type="ARBA" id="ARBA00022723"/>
    </source>
</evidence>
<dbReference type="GO" id="GO:0008270">
    <property type="term" value="F:zinc ion binding"/>
    <property type="evidence" value="ECO:0007669"/>
    <property type="project" value="UniProtKB-KW"/>
</dbReference>
<evidence type="ECO:0000313" key="7">
    <source>
        <dbReference type="EMBL" id="KAB2572933.1"/>
    </source>
</evidence>
<dbReference type="InterPro" id="IPR013083">
    <property type="entry name" value="Znf_RING/FYVE/PHD"/>
</dbReference>
<evidence type="ECO:0000259" key="6">
    <source>
        <dbReference type="PROSITE" id="PS50089"/>
    </source>
</evidence>
<feature type="compositionally biased region" description="Basic and acidic residues" evidence="5">
    <location>
        <begin position="262"/>
        <end position="279"/>
    </location>
</feature>
<feature type="compositionally biased region" description="Low complexity" evidence="5">
    <location>
        <begin position="407"/>
        <end position="418"/>
    </location>
</feature>
<feature type="compositionally biased region" description="Acidic residues" evidence="5">
    <location>
        <begin position="147"/>
        <end position="157"/>
    </location>
</feature>
<feature type="compositionally biased region" description="Polar residues" evidence="5">
    <location>
        <begin position="310"/>
        <end position="322"/>
    </location>
</feature>
<dbReference type="PROSITE" id="PS50089">
    <property type="entry name" value="ZF_RING_2"/>
    <property type="match status" value="1"/>
</dbReference>
<feature type="domain" description="RING-type" evidence="6">
    <location>
        <begin position="85"/>
        <end position="133"/>
    </location>
</feature>
<evidence type="ECO:0000256" key="4">
    <source>
        <dbReference type="PROSITE-ProRule" id="PRU00175"/>
    </source>
</evidence>
<feature type="compositionally biased region" description="Low complexity" evidence="5">
    <location>
        <begin position="344"/>
        <end position="355"/>
    </location>
</feature>
<keyword evidence="3" id="KW-0862">Zinc</keyword>
<dbReference type="OrthoDB" id="6270329at2759"/>
<organism evidence="7 8">
    <name type="scientific">Lasiodiplodia theobromae</name>
    <dbReference type="NCBI Taxonomy" id="45133"/>
    <lineage>
        <taxon>Eukaryota</taxon>
        <taxon>Fungi</taxon>
        <taxon>Dikarya</taxon>
        <taxon>Ascomycota</taxon>
        <taxon>Pezizomycotina</taxon>
        <taxon>Dothideomycetes</taxon>
        <taxon>Dothideomycetes incertae sedis</taxon>
        <taxon>Botryosphaeriales</taxon>
        <taxon>Botryosphaeriaceae</taxon>
        <taxon>Lasiodiplodia</taxon>
    </lineage>
</organism>
<feature type="compositionally biased region" description="Basic and acidic residues" evidence="5">
    <location>
        <begin position="45"/>
        <end position="63"/>
    </location>
</feature>
<dbReference type="GO" id="GO:0006511">
    <property type="term" value="P:ubiquitin-dependent protein catabolic process"/>
    <property type="evidence" value="ECO:0007669"/>
    <property type="project" value="TreeGrafter"/>
</dbReference>
<feature type="compositionally biased region" description="Polar residues" evidence="5">
    <location>
        <begin position="531"/>
        <end position="546"/>
    </location>
</feature>
<dbReference type="GO" id="GO:0061630">
    <property type="term" value="F:ubiquitin protein ligase activity"/>
    <property type="evidence" value="ECO:0007669"/>
    <property type="project" value="TreeGrafter"/>
</dbReference>
<feature type="region of interest" description="Disordered" evidence="5">
    <location>
        <begin position="1"/>
        <end position="65"/>
    </location>
</feature>
<evidence type="ECO:0000313" key="8">
    <source>
        <dbReference type="Proteomes" id="UP000325902"/>
    </source>
</evidence>
<reference evidence="7 8" key="1">
    <citation type="journal article" date="2019" name="Sci. Rep.">
        <title>A multi-omics analysis of the grapevine pathogen Lasiodiplodia theobromae reveals that temperature affects the expression of virulence- and pathogenicity-related genes.</title>
        <authorList>
            <person name="Felix C."/>
            <person name="Meneses R."/>
            <person name="Goncalves M.F.M."/>
            <person name="Tilleman L."/>
            <person name="Duarte A.S."/>
            <person name="Jorrin-Novo J.V."/>
            <person name="Van de Peer Y."/>
            <person name="Deforce D."/>
            <person name="Van Nieuwerburgh F."/>
            <person name="Esteves A.C."/>
            <person name="Alves A."/>
        </authorList>
    </citation>
    <scope>NUCLEOTIDE SEQUENCE [LARGE SCALE GENOMIC DNA]</scope>
    <source>
        <strain evidence="7 8">LA-SOL3</strain>
    </source>
</reference>
<dbReference type="InterPro" id="IPR051826">
    <property type="entry name" value="E3_ubiquitin-ligase_domain"/>
</dbReference>
<feature type="region of interest" description="Disordered" evidence="5">
    <location>
        <begin position="483"/>
        <end position="558"/>
    </location>
</feature>
<proteinExistence type="predicted"/>
<feature type="compositionally biased region" description="Basic and acidic residues" evidence="5">
    <location>
        <begin position="223"/>
        <end position="236"/>
    </location>
</feature>
<dbReference type="PANTHER" id="PTHR22765:SF434">
    <property type="entry name" value="GB|AAD18119.1-RELATED"/>
    <property type="match status" value="1"/>
</dbReference>
<feature type="compositionally biased region" description="Low complexity" evidence="5">
    <location>
        <begin position="378"/>
        <end position="393"/>
    </location>
</feature>
<keyword evidence="1" id="KW-0479">Metal-binding</keyword>
<feature type="compositionally biased region" description="Polar residues" evidence="5">
    <location>
        <begin position="249"/>
        <end position="259"/>
    </location>
</feature>
<dbReference type="PROSITE" id="PS00518">
    <property type="entry name" value="ZF_RING_1"/>
    <property type="match status" value="1"/>
</dbReference>
<dbReference type="Proteomes" id="UP000325902">
    <property type="component" value="Unassembled WGS sequence"/>
</dbReference>
<comment type="caution">
    <text evidence="7">The sequence shown here is derived from an EMBL/GenBank/DDBJ whole genome shotgun (WGS) entry which is preliminary data.</text>
</comment>
<evidence type="ECO:0000256" key="2">
    <source>
        <dbReference type="ARBA" id="ARBA00022771"/>
    </source>
</evidence>
<dbReference type="AlphaFoldDB" id="A0A5N5D580"/>
<dbReference type="EMBL" id="VCHE01000068">
    <property type="protein sequence ID" value="KAB2572933.1"/>
    <property type="molecule type" value="Genomic_DNA"/>
</dbReference>
<dbReference type="PANTHER" id="PTHR22765">
    <property type="entry name" value="RING FINGER AND PROTEASE ASSOCIATED DOMAIN-CONTAINING"/>
    <property type="match status" value="1"/>
</dbReference>
<dbReference type="SMART" id="SM00184">
    <property type="entry name" value="RING"/>
    <property type="match status" value="1"/>
</dbReference>